<keyword evidence="3" id="KW-1185">Reference proteome</keyword>
<dbReference type="Proteomes" id="UP001174677">
    <property type="component" value="Chromosome 9"/>
</dbReference>
<evidence type="ECO:0000313" key="3">
    <source>
        <dbReference type="Proteomes" id="UP001174677"/>
    </source>
</evidence>
<protein>
    <submittedName>
        <fullName evidence="2">Uncharacterized protein</fullName>
    </submittedName>
</protein>
<evidence type="ECO:0000313" key="2">
    <source>
        <dbReference type="EMBL" id="KAJ9172315.1"/>
    </source>
</evidence>
<name>A0ABQ9LZM6_HEVBR</name>
<dbReference type="EMBL" id="JARPOI010000009">
    <property type="protein sequence ID" value="KAJ9172315.1"/>
    <property type="molecule type" value="Genomic_DNA"/>
</dbReference>
<accession>A0ABQ9LZM6</accession>
<organism evidence="2 3">
    <name type="scientific">Hevea brasiliensis</name>
    <name type="common">Para rubber tree</name>
    <name type="synonym">Siphonia brasiliensis</name>
    <dbReference type="NCBI Taxonomy" id="3981"/>
    <lineage>
        <taxon>Eukaryota</taxon>
        <taxon>Viridiplantae</taxon>
        <taxon>Streptophyta</taxon>
        <taxon>Embryophyta</taxon>
        <taxon>Tracheophyta</taxon>
        <taxon>Spermatophyta</taxon>
        <taxon>Magnoliopsida</taxon>
        <taxon>eudicotyledons</taxon>
        <taxon>Gunneridae</taxon>
        <taxon>Pentapetalae</taxon>
        <taxon>rosids</taxon>
        <taxon>fabids</taxon>
        <taxon>Malpighiales</taxon>
        <taxon>Euphorbiaceae</taxon>
        <taxon>Crotonoideae</taxon>
        <taxon>Micrandreae</taxon>
        <taxon>Hevea</taxon>
    </lineage>
</organism>
<keyword evidence="1" id="KW-0732">Signal</keyword>
<feature type="signal peptide" evidence="1">
    <location>
        <begin position="1"/>
        <end position="18"/>
    </location>
</feature>
<comment type="caution">
    <text evidence="2">The sequence shown here is derived from an EMBL/GenBank/DDBJ whole genome shotgun (WGS) entry which is preliminary data.</text>
</comment>
<gene>
    <name evidence="2" type="ORF">P3X46_015564</name>
</gene>
<sequence>MVILLSKLFASLFAPNKAASGCLNMPKGFLAPSFQDLLRKAEKEFGLTILCREDPFLHVTSSLSRA</sequence>
<proteinExistence type="predicted"/>
<feature type="chain" id="PRO_5045239502" evidence="1">
    <location>
        <begin position="19"/>
        <end position="66"/>
    </location>
</feature>
<evidence type="ECO:0000256" key="1">
    <source>
        <dbReference type="SAM" id="SignalP"/>
    </source>
</evidence>
<reference evidence="2" key="1">
    <citation type="journal article" date="2023" name="Plant Biotechnol. J.">
        <title>Chromosome-level wild Hevea brasiliensis genome provides new tools for genomic-assisted breeding and valuable loci to elevate rubber yield.</title>
        <authorList>
            <person name="Cheng H."/>
            <person name="Song X."/>
            <person name="Hu Y."/>
            <person name="Wu T."/>
            <person name="Yang Q."/>
            <person name="An Z."/>
            <person name="Feng S."/>
            <person name="Deng Z."/>
            <person name="Wu W."/>
            <person name="Zeng X."/>
            <person name="Tu M."/>
            <person name="Wang X."/>
            <person name="Huang H."/>
        </authorList>
    </citation>
    <scope>NUCLEOTIDE SEQUENCE</scope>
    <source>
        <strain evidence="2">MT/VB/25A 57/8</strain>
    </source>
</reference>